<dbReference type="InterPro" id="IPR000073">
    <property type="entry name" value="AB_hydrolase_1"/>
</dbReference>
<evidence type="ECO:0000259" key="1">
    <source>
        <dbReference type="Pfam" id="PF00561"/>
    </source>
</evidence>
<dbReference type="PRINTS" id="PR00111">
    <property type="entry name" value="ABHYDROLASE"/>
</dbReference>
<dbReference type="Pfam" id="PF00561">
    <property type="entry name" value="Abhydrolase_1"/>
    <property type="match status" value="1"/>
</dbReference>
<accession>A0ABU1K5R7</accession>
<comment type="caution">
    <text evidence="2">The sequence shown here is derived from an EMBL/GenBank/DDBJ whole genome shotgun (WGS) entry which is preliminary data.</text>
</comment>
<organism evidence="2 3">
    <name type="scientific">Mesonia maritima</name>
    <dbReference type="NCBI Taxonomy" id="1793873"/>
    <lineage>
        <taxon>Bacteria</taxon>
        <taxon>Pseudomonadati</taxon>
        <taxon>Bacteroidota</taxon>
        <taxon>Flavobacteriia</taxon>
        <taxon>Flavobacteriales</taxon>
        <taxon>Flavobacteriaceae</taxon>
        <taxon>Mesonia</taxon>
    </lineage>
</organism>
<dbReference type="Proteomes" id="UP001257659">
    <property type="component" value="Unassembled WGS sequence"/>
</dbReference>
<reference evidence="2 3" key="1">
    <citation type="submission" date="2023-07" db="EMBL/GenBank/DDBJ databases">
        <title>Genomic Encyclopedia of Type Strains, Phase IV (KMG-IV): sequencing the most valuable type-strain genomes for metagenomic binning, comparative biology and taxonomic classification.</title>
        <authorList>
            <person name="Goeker M."/>
        </authorList>
    </citation>
    <scope>NUCLEOTIDE SEQUENCE [LARGE SCALE GENOMIC DNA]</scope>
    <source>
        <strain evidence="2 3">DSM 102814</strain>
    </source>
</reference>
<dbReference type="EMBL" id="JAVDQA010000004">
    <property type="protein sequence ID" value="MDR6300963.1"/>
    <property type="molecule type" value="Genomic_DNA"/>
</dbReference>
<proteinExistence type="predicted"/>
<keyword evidence="3" id="KW-1185">Reference proteome</keyword>
<dbReference type="Gene3D" id="3.40.50.1820">
    <property type="entry name" value="alpha/beta hydrolase"/>
    <property type="match status" value="1"/>
</dbReference>
<sequence length="75" mass="8339">MEELKISKSNLVGLSQGGAIALQFVIDNPKMVKKLVLVDAAGLGAKVWAMIGMLWMNNAHQQQPIRLIQNTYFQQ</sequence>
<protein>
    <submittedName>
        <fullName evidence="2">Pimeloyl-ACP methyl ester carboxylesterase</fullName>
    </submittedName>
</protein>
<dbReference type="SUPFAM" id="SSF53474">
    <property type="entry name" value="alpha/beta-Hydrolases"/>
    <property type="match status" value="1"/>
</dbReference>
<evidence type="ECO:0000313" key="2">
    <source>
        <dbReference type="EMBL" id="MDR6300963.1"/>
    </source>
</evidence>
<gene>
    <name evidence="2" type="ORF">GGR31_001610</name>
</gene>
<feature type="domain" description="AB hydrolase-1" evidence="1">
    <location>
        <begin position="1"/>
        <end position="40"/>
    </location>
</feature>
<evidence type="ECO:0000313" key="3">
    <source>
        <dbReference type="Proteomes" id="UP001257659"/>
    </source>
</evidence>
<name>A0ABU1K5R7_9FLAO</name>
<dbReference type="InterPro" id="IPR029058">
    <property type="entry name" value="AB_hydrolase_fold"/>
</dbReference>